<dbReference type="WBParaSite" id="PSAMB.scaffold288size58989.g4216.t1">
    <property type="protein sequence ID" value="PSAMB.scaffold288size58989.g4216.t1"/>
    <property type="gene ID" value="PSAMB.scaffold288size58989.g4216"/>
</dbReference>
<dbReference type="InterPro" id="IPR009288">
    <property type="entry name" value="AIG2-like_dom"/>
</dbReference>
<name>A0A914VZE8_9BILA</name>
<dbReference type="Gene3D" id="3.10.490.10">
    <property type="entry name" value="Gamma-glutamyl cyclotransferase-like"/>
    <property type="match status" value="1"/>
</dbReference>
<evidence type="ECO:0000313" key="5">
    <source>
        <dbReference type="Proteomes" id="UP000887566"/>
    </source>
</evidence>
<dbReference type="AlphaFoldDB" id="A0A914VZE8"/>
<sequence>MDRTSSSGHLVFVYGTLKAGEPNHSVMADEATGRAEFMGTGTMMKKYPLVIGSRYNIPFLLAHEGVGNNVQGEVYAVDDEKMKALDILEAYPRFYTRTQEPILLATGDTVVAWTYLLPVWREELMTSEHFVAYSSKGSHGREYVASEQCEAEEDLWK</sequence>
<evidence type="ECO:0000313" key="6">
    <source>
        <dbReference type="WBParaSite" id="PSAMB.scaffold288size58989.g4216.t1"/>
    </source>
</evidence>
<feature type="domain" description="Gamma-glutamylcyclotransferase AIG2-like" evidence="4">
    <location>
        <begin position="11"/>
        <end position="119"/>
    </location>
</feature>
<dbReference type="InterPro" id="IPR039126">
    <property type="entry name" value="GGACT"/>
</dbReference>
<evidence type="ECO:0000259" key="4">
    <source>
        <dbReference type="Pfam" id="PF06094"/>
    </source>
</evidence>
<evidence type="ECO:0000256" key="2">
    <source>
        <dbReference type="PIRSR" id="PIRSR639126-1"/>
    </source>
</evidence>
<reference evidence="6" key="1">
    <citation type="submission" date="2022-11" db="UniProtKB">
        <authorList>
            <consortium name="WormBaseParasite"/>
        </authorList>
    </citation>
    <scope>IDENTIFICATION</scope>
</reference>
<feature type="active site" description="Proton acceptor" evidence="2">
    <location>
        <position position="89"/>
    </location>
</feature>
<dbReference type="PANTHER" id="PTHR12510">
    <property type="entry name" value="TROPONIN C-AKIN-1 PROTEIN"/>
    <property type="match status" value="1"/>
</dbReference>
<proteinExistence type="inferred from homology"/>
<dbReference type="GO" id="GO:0061929">
    <property type="term" value="F:gamma-glutamylaminecyclotransferase activity"/>
    <property type="evidence" value="ECO:0007669"/>
    <property type="project" value="InterPro"/>
</dbReference>
<evidence type="ECO:0000256" key="3">
    <source>
        <dbReference type="RuleBase" id="RU367036"/>
    </source>
</evidence>
<dbReference type="SUPFAM" id="SSF110857">
    <property type="entry name" value="Gamma-glutamyl cyclotransferase-like"/>
    <property type="match status" value="1"/>
</dbReference>
<protein>
    <recommendedName>
        <fullName evidence="3">Gamma-glutamylcyclotransferase family protein</fullName>
    </recommendedName>
</protein>
<accession>A0A914VZE8</accession>
<dbReference type="Proteomes" id="UP000887566">
    <property type="component" value="Unplaced"/>
</dbReference>
<organism evidence="5 6">
    <name type="scientific">Plectus sambesii</name>
    <dbReference type="NCBI Taxonomy" id="2011161"/>
    <lineage>
        <taxon>Eukaryota</taxon>
        <taxon>Metazoa</taxon>
        <taxon>Ecdysozoa</taxon>
        <taxon>Nematoda</taxon>
        <taxon>Chromadorea</taxon>
        <taxon>Plectida</taxon>
        <taxon>Plectina</taxon>
        <taxon>Plectoidea</taxon>
        <taxon>Plectidae</taxon>
        <taxon>Plectus</taxon>
    </lineage>
</organism>
<dbReference type="CDD" id="cd06661">
    <property type="entry name" value="GGCT_like"/>
    <property type="match status" value="1"/>
</dbReference>
<evidence type="ECO:0000256" key="1">
    <source>
        <dbReference type="ARBA" id="ARBA00008861"/>
    </source>
</evidence>
<dbReference type="GO" id="GO:0005829">
    <property type="term" value="C:cytosol"/>
    <property type="evidence" value="ECO:0007669"/>
    <property type="project" value="TreeGrafter"/>
</dbReference>
<keyword evidence="5" id="KW-1185">Reference proteome</keyword>
<dbReference type="InterPro" id="IPR013024">
    <property type="entry name" value="GGCT-like"/>
</dbReference>
<comment type="similarity">
    <text evidence="1 3">Belongs to the gamma-glutamylcyclotransferase family.</text>
</comment>
<dbReference type="PANTHER" id="PTHR12510:SF4">
    <property type="entry name" value="GAMMA-GLUTAMYLAMINECYCLOTRANSFERASE"/>
    <property type="match status" value="1"/>
</dbReference>
<dbReference type="InterPro" id="IPR036568">
    <property type="entry name" value="GGCT-like_sf"/>
</dbReference>
<dbReference type="Pfam" id="PF06094">
    <property type="entry name" value="GGACT"/>
    <property type="match status" value="1"/>
</dbReference>